<dbReference type="Gene3D" id="2.20.100.10">
    <property type="entry name" value="Thrombospondin type-1 (TSP1) repeat"/>
    <property type="match status" value="3"/>
</dbReference>
<evidence type="ECO:0000256" key="1">
    <source>
        <dbReference type="ARBA" id="ARBA00004479"/>
    </source>
</evidence>
<evidence type="ECO:0000256" key="4">
    <source>
        <dbReference type="ARBA" id="ARBA00022737"/>
    </source>
</evidence>
<dbReference type="Pfam" id="PF00090">
    <property type="entry name" value="TSP_1"/>
    <property type="match status" value="3"/>
</dbReference>
<dbReference type="InterPro" id="IPR052065">
    <property type="entry name" value="Compl_asym_regulator"/>
</dbReference>
<keyword evidence="11" id="KW-0732">Signal</keyword>
<feature type="compositionally biased region" description="Polar residues" evidence="9">
    <location>
        <begin position="531"/>
        <end position="557"/>
    </location>
</feature>
<dbReference type="InterPro" id="IPR038178">
    <property type="entry name" value="Kringle_sf"/>
</dbReference>
<dbReference type="OrthoDB" id="41905at2759"/>
<evidence type="ECO:0000313" key="12">
    <source>
        <dbReference type="EMBL" id="CAB3998512.1"/>
    </source>
</evidence>
<gene>
    <name evidence="12" type="ORF">PACLA_8A007798</name>
</gene>
<reference evidence="12" key="1">
    <citation type="submission" date="2020-04" db="EMBL/GenBank/DDBJ databases">
        <authorList>
            <person name="Alioto T."/>
            <person name="Alioto T."/>
            <person name="Gomez Garrido J."/>
        </authorList>
    </citation>
    <scope>NUCLEOTIDE SEQUENCE</scope>
    <source>
        <strain evidence="12">A484AB</strain>
    </source>
</reference>
<feature type="signal peptide" evidence="11">
    <location>
        <begin position="1"/>
        <end position="25"/>
    </location>
</feature>
<keyword evidence="4" id="KW-0677">Repeat</keyword>
<name>A0A6S7H6A3_PARCT</name>
<evidence type="ECO:0000256" key="5">
    <source>
        <dbReference type="ARBA" id="ARBA00022741"/>
    </source>
</evidence>
<dbReference type="SMART" id="SM00130">
    <property type="entry name" value="KR"/>
    <property type="match status" value="1"/>
</dbReference>
<comment type="caution">
    <text evidence="8">Lacks conserved residue(s) required for the propagation of feature annotation.</text>
</comment>
<dbReference type="EMBL" id="CACRXK020003375">
    <property type="protein sequence ID" value="CAB3998512.1"/>
    <property type="molecule type" value="Genomic_DNA"/>
</dbReference>
<evidence type="ECO:0000256" key="9">
    <source>
        <dbReference type="SAM" id="MobiDB-lite"/>
    </source>
</evidence>
<dbReference type="Proteomes" id="UP001152795">
    <property type="component" value="Unassembled WGS sequence"/>
</dbReference>
<proteinExistence type="predicted"/>
<dbReference type="Pfam" id="PF00051">
    <property type="entry name" value="Kringle"/>
    <property type="match status" value="1"/>
</dbReference>
<keyword evidence="3 8" id="KW-0420">Kringle</keyword>
<feature type="compositionally biased region" description="Polar residues" evidence="9">
    <location>
        <begin position="603"/>
        <end position="613"/>
    </location>
</feature>
<evidence type="ECO:0000256" key="2">
    <source>
        <dbReference type="ARBA" id="ARBA00022553"/>
    </source>
</evidence>
<dbReference type="InterPro" id="IPR018056">
    <property type="entry name" value="Kringle_CS"/>
</dbReference>
<keyword evidence="7 8" id="KW-1015">Disulfide bond</keyword>
<dbReference type="CDD" id="cd00108">
    <property type="entry name" value="KR"/>
    <property type="match status" value="1"/>
</dbReference>
<dbReference type="PANTHER" id="PTHR22906:SF54">
    <property type="entry name" value="IG-LIKE DOMAIN-CONTAINING PROTEIN"/>
    <property type="match status" value="1"/>
</dbReference>
<dbReference type="InterPro" id="IPR013806">
    <property type="entry name" value="Kringle-like"/>
</dbReference>
<dbReference type="FunFam" id="2.20.100.10:FF:000001">
    <property type="entry name" value="semaphorin-5A isoform X1"/>
    <property type="match status" value="1"/>
</dbReference>
<keyword evidence="5" id="KW-0547">Nucleotide-binding</keyword>
<feature type="region of interest" description="Disordered" evidence="9">
    <location>
        <begin position="528"/>
        <end position="613"/>
    </location>
</feature>
<feature type="disulfide bond" evidence="8">
    <location>
        <begin position="239"/>
        <end position="278"/>
    </location>
</feature>
<feature type="disulfide bond" evidence="8">
    <location>
        <begin position="218"/>
        <end position="295"/>
    </location>
</feature>
<dbReference type="Gene3D" id="1.10.2000.10">
    <property type="entry name" value="Frizzled cysteine-rich domain"/>
    <property type="match status" value="1"/>
</dbReference>
<keyword evidence="13" id="KW-1185">Reference proteome</keyword>
<comment type="subcellular location">
    <subcellularLocation>
        <location evidence="1">Membrane</location>
        <topology evidence="1">Single-pass type I membrane protein</topology>
    </subcellularLocation>
</comment>
<dbReference type="PROSITE" id="PS50038">
    <property type="entry name" value="FZ"/>
    <property type="match status" value="1"/>
</dbReference>
<dbReference type="PROSITE" id="PS50092">
    <property type="entry name" value="TSP1"/>
    <property type="match status" value="3"/>
</dbReference>
<dbReference type="SUPFAM" id="SSF57440">
    <property type="entry name" value="Kringle-like"/>
    <property type="match status" value="1"/>
</dbReference>
<dbReference type="AlphaFoldDB" id="A0A6S7H6A3"/>
<dbReference type="InterPro" id="IPR036790">
    <property type="entry name" value="Frizzled_dom_sf"/>
</dbReference>
<dbReference type="InterPro" id="IPR000001">
    <property type="entry name" value="Kringle"/>
</dbReference>
<protein>
    <submittedName>
        <fullName evidence="12">Partial</fullName>
    </submittedName>
</protein>
<keyword evidence="2" id="KW-0597">Phosphoprotein</keyword>
<comment type="caution">
    <text evidence="12">The sequence shown here is derived from an EMBL/GenBank/DDBJ whole genome shotgun (WGS) entry which is preliminary data.</text>
</comment>
<dbReference type="SMART" id="SM00209">
    <property type="entry name" value="TSP1"/>
    <property type="match status" value="3"/>
</dbReference>
<evidence type="ECO:0000256" key="7">
    <source>
        <dbReference type="ARBA" id="ARBA00023157"/>
    </source>
</evidence>
<organism evidence="12 13">
    <name type="scientific">Paramuricea clavata</name>
    <name type="common">Red gorgonian</name>
    <name type="synonym">Violescent sea-whip</name>
    <dbReference type="NCBI Taxonomy" id="317549"/>
    <lineage>
        <taxon>Eukaryota</taxon>
        <taxon>Metazoa</taxon>
        <taxon>Cnidaria</taxon>
        <taxon>Anthozoa</taxon>
        <taxon>Octocorallia</taxon>
        <taxon>Malacalcyonacea</taxon>
        <taxon>Plexauridae</taxon>
        <taxon>Paramuricea</taxon>
    </lineage>
</organism>
<keyword evidence="10" id="KW-0472">Membrane</keyword>
<feature type="chain" id="PRO_5043411459" evidence="11">
    <location>
        <begin position="26"/>
        <end position="613"/>
    </location>
</feature>
<keyword evidence="10" id="KW-1133">Transmembrane helix</keyword>
<feature type="transmembrane region" description="Helical" evidence="10">
    <location>
        <begin position="479"/>
        <end position="502"/>
    </location>
</feature>
<dbReference type="Gene3D" id="2.40.20.10">
    <property type="entry name" value="Plasminogen Kringle 4"/>
    <property type="match status" value="1"/>
</dbReference>
<dbReference type="SUPFAM" id="SSF82895">
    <property type="entry name" value="TSP-1 type 1 repeat"/>
    <property type="match status" value="3"/>
</dbReference>
<dbReference type="PRINTS" id="PR00018">
    <property type="entry name" value="KRINGLE"/>
</dbReference>
<dbReference type="Pfam" id="PF01392">
    <property type="entry name" value="Fz"/>
    <property type="match status" value="1"/>
</dbReference>
<dbReference type="PANTHER" id="PTHR22906">
    <property type="entry name" value="PROPERDIN"/>
    <property type="match status" value="1"/>
</dbReference>
<dbReference type="InterPro" id="IPR000884">
    <property type="entry name" value="TSP1_rpt"/>
</dbReference>
<dbReference type="GO" id="GO:0016020">
    <property type="term" value="C:membrane"/>
    <property type="evidence" value="ECO:0007669"/>
    <property type="project" value="UniProtKB-SubCell"/>
</dbReference>
<evidence type="ECO:0000313" key="13">
    <source>
        <dbReference type="Proteomes" id="UP001152795"/>
    </source>
</evidence>
<evidence type="ECO:0000256" key="3">
    <source>
        <dbReference type="ARBA" id="ARBA00022572"/>
    </source>
</evidence>
<dbReference type="InterPro" id="IPR020067">
    <property type="entry name" value="Frizzled_dom"/>
</dbReference>
<keyword evidence="6" id="KW-0067">ATP-binding</keyword>
<dbReference type="InterPro" id="IPR036383">
    <property type="entry name" value="TSP1_rpt_sf"/>
</dbReference>
<keyword evidence="10" id="KW-0812">Transmembrane</keyword>
<evidence type="ECO:0000256" key="6">
    <source>
        <dbReference type="ARBA" id="ARBA00022840"/>
    </source>
</evidence>
<dbReference type="GO" id="GO:0005524">
    <property type="term" value="F:ATP binding"/>
    <property type="evidence" value="ECO:0007669"/>
    <property type="project" value="UniProtKB-KW"/>
</dbReference>
<evidence type="ECO:0000256" key="10">
    <source>
        <dbReference type="SAM" id="Phobius"/>
    </source>
</evidence>
<dbReference type="PROSITE" id="PS00021">
    <property type="entry name" value="KRINGLE_1"/>
    <property type="match status" value="1"/>
</dbReference>
<evidence type="ECO:0000256" key="8">
    <source>
        <dbReference type="PROSITE-ProRule" id="PRU00121"/>
    </source>
</evidence>
<accession>A0A6S7H6A3</accession>
<evidence type="ECO:0000256" key="11">
    <source>
        <dbReference type="SAM" id="SignalP"/>
    </source>
</evidence>
<dbReference type="PROSITE" id="PS50070">
    <property type="entry name" value="KRINGLE_2"/>
    <property type="match status" value="1"/>
</dbReference>
<sequence length="613" mass="68030">MGVVSFDNGGGTLLILAMIFSTILAGEHHLQDKNRACIPAEAEPTLNSSSCYPLVNFTRPFCQNYGIALPNYVYQTPNHQNNRNHEANKDYDAVAKIGESKISRYLKVDINTVRKCLPAVAIGYCHLYFPSCDRTQSVFIEQKLCRESCLELTHICGEMWKMFERYYAIIHPGLKNHFRCELQPSRNAGDSPECWYFNGDANSAGTSPAPEWATNADCLYLNGSGYHGNISVTTSGIQCQSWTEQCPHRHTMNKTYPELNNAKNYCRNPKNSGQRPWCFTTDKNKRWEYCDIPICTPVDGSYGNWSLNSTCNVTCGESFGTWTRECNNPEPKYGGRNCSHLGEPVRYRPCSAKPCPVNGDYSNWTLSAPCNVSCGDGVEIWRRFCNNPGPKYGGHYCSGLGNSTEFRDCSRKPCPIDGMYGNWKSSPCSATCGEGVEIRTRVCDNPPGKYGGNCSKQGPAQEIRTCKIKPCPVHFDSQMTGIIVVAVVFAIVVTMACFIFVLRRRRRKAGSNYYARLGFLPQRFRGPRQLEGNNTTREVASSSQETGTTAEYENLTSEGEPAPGLSNKLGNLPQGDEAGSGVEGSNNTYSIMERPAEVIFPTESENASTTENV</sequence>